<name>A0A517QD14_9PLAN</name>
<dbReference type="Proteomes" id="UP000315647">
    <property type="component" value="Chromosome"/>
</dbReference>
<dbReference type="AlphaFoldDB" id="A0A517QD14"/>
<dbReference type="EMBL" id="CP037421">
    <property type="protein sequence ID" value="QDT29526.1"/>
    <property type="molecule type" value="Genomic_DNA"/>
</dbReference>
<keyword evidence="2" id="KW-1185">Reference proteome</keyword>
<accession>A0A518ACW1</accession>
<sequence>MFYDERHPHLSLVFLMVLEAMQHPAEQIVLTRKEEFISVVFSSSNKELERDQIPNRFWHSILSVLHCLAGETVCYNPEGNSNFFLPDTANTEFNSILISEKFPKFKNGFLTELRETVALPFHLELSFADRVVTITIKQQKQ</sequence>
<gene>
    <name evidence="1" type="ORF">Enr10x_48810</name>
</gene>
<organism evidence="1 2">
    <name type="scientific">Gimesia panareensis</name>
    <dbReference type="NCBI Taxonomy" id="2527978"/>
    <lineage>
        <taxon>Bacteria</taxon>
        <taxon>Pseudomonadati</taxon>
        <taxon>Planctomycetota</taxon>
        <taxon>Planctomycetia</taxon>
        <taxon>Planctomycetales</taxon>
        <taxon>Planctomycetaceae</taxon>
        <taxon>Gimesia</taxon>
    </lineage>
</organism>
<reference evidence="1 2" key="1">
    <citation type="submission" date="2019-03" db="EMBL/GenBank/DDBJ databases">
        <title>Deep-cultivation of Planctomycetes and their phenomic and genomic characterization uncovers novel biology.</title>
        <authorList>
            <person name="Wiegand S."/>
            <person name="Jogler M."/>
            <person name="Boedeker C."/>
            <person name="Pinto D."/>
            <person name="Vollmers J."/>
            <person name="Rivas-Marin E."/>
            <person name="Kohn T."/>
            <person name="Peeters S.H."/>
            <person name="Heuer A."/>
            <person name="Rast P."/>
            <person name="Oberbeckmann S."/>
            <person name="Bunk B."/>
            <person name="Jeske O."/>
            <person name="Meyerdierks A."/>
            <person name="Storesund J.E."/>
            <person name="Kallscheuer N."/>
            <person name="Luecker S."/>
            <person name="Lage O.M."/>
            <person name="Pohl T."/>
            <person name="Merkel B.J."/>
            <person name="Hornburger P."/>
            <person name="Mueller R.-W."/>
            <person name="Bruemmer F."/>
            <person name="Labrenz M."/>
            <person name="Spormann A.M."/>
            <person name="Op den Camp H."/>
            <person name="Overmann J."/>
            <person name="Amann R."/>
            <person name="Jetten M.S.M."/>
            <person name="Mascher T."/>
            <person name="Medema M.H."/>
            <person name="Devos D.P."/>
            <person name="Kaster A.-K."/>
            <person name="Ovreas L."/>
            <person name="Rohde M."/>
            <person name="Galperin M.Y."/>
            <person name="Jogler C."/>
        </authorList>
    </citation>
    <scope>NUCLEOTIDE SEQUENCE [LARGE SCALE GENOMIC DNA]</scope>
    <source>
        <strain evidence="1 2">Enr10</strain>
    </source>
</reference>
<evidence type="ECO:0000313" key="2">
    <source>
        <dbReference type="Proteomes" id="UP000315647"/>
    </source>
</evidence>
<evidence type="ECO:0000313" key="1">
    <source>
        <dbReference type="EMBL" id="QDT29526.1"/>
    </source>
</evidence>
<proteinExistence type="predicted"/>
<dbReference type="RefSeq" id="WP_145113569.1">
    <property type="nucleotide sequence ID" value="NZ_CP036277.1"/>
</dbReference>
<accession>A0A517QD14</accession>
<protein>
    <submittedName>
        <fullName evidence="1">Uncharacterized protein</fullName>
    </submittedName>
</protein>